<name>A0A1E4SXM6_9ASCO</name>
<keyword evidence="3" id="KW-0687">Ribonucleoprotein</keyword>
<dbReference type="InterPro" id="IPR047865">
    <property type="entry name" value="Ribosomal_uL10_bac_type"/>
</dbReference>
<comment type="similarity">
    <text evidence="1">Belongs to the universal ribosomal protein uL10 family.</text>
</comment>
<dbReference type="AlphaFoldDB" id="A0A1E4SXM6"/>
<dbReference type="Gene3D" id="3.30.70.1730">
    <property type="match status" value="1"/>
</dbReference>
<dbReference type="Pfam" id="PF00466">
    <property type="entry name" value="Ribosomal_L10"/>
    <property type="match status" value="1"/>
</dbReference>
<evidence type="ECO:0000313" key="4">
    <source>
        <dbReference type="EMBL" id="ODV84256.1"/>
    </source>
</evidence>
<dbReference type="EMBL" id="KV453858">
    <property type="protein sequence ID" value="ODV84256.1"/>
    <property type="molecule type" value="Genomic_DNA"/>
</dbReference>
<dbReference type="OrthoDB" id="360689at2759"/>
<sequence length="263" mass="29403">MSLLLPSLLRLSVRASRSPLSKIVPGATSIAAFSTYNSIRQAQSNFVDSVSVVDDLLPSRNTVKPVASRKTYLIDIYKYFYEQNDIVLIAHHNNMLASDNEKVRKQLQAAGADFRKVKTSLFKHYLRASSHPDPASKAANRQVKRKRIRHPLEPLLRGPSSLILIKDVDPKKVKDVLNVLKQQKEKLFLVGGRVGNDMMDLTKINEFKELQTLPELQAQLAGILTMLSGAGLVQTLQSTSSVLYLNLDAHKEEMEKPTGEETK</sequence>
<keyword evidence="2" id="KW-0689">Ribosomal protein</keyword>
<dbReference type="SUPFAM" id="SSF160369">
    <property type="entry name" value="Ribosomal protein L10-like"/>
    <property type="match status" value="1"/>
</dbReference>
<accession>A0A1E4SXM6</accession>
<proteinExistence type="inferred from homology"/>
<evidence type="ECO:0000256" key="3">
    <source>
        <dbReference type="ARBA" id="ARBA00023274"/>
    </source>
</evidence>
<dbReference type="PANTHER" id="PTHR11560">
    <property type="entry name" value="39S RIBOSOMAL PROTEIN L10, MITOCHONDRIAL"/>
    <property type="match status" value="1"/>
</dbReference>
<reference evidence="5" key="1">
    <citation type="submission" date="2016-04" db="EMBL/GenBank/DDBJ databases">
        <title>Comparative genomics of biotechnologically important yeasts.</title>
        <authorList>
            <consortium name="DOE Joint Genome Institute"/>
            <person name="Riley R."/>
            <person name="Haridas S."/>
            <person name="Wolfe K.H."/>
            <person name="Lopes M.R."/>
            <person name="Hittinger C.T."/>
            <person name="Goker M."/>
            <person name="Salamov A."/>
            <person name="Wisecaver J."/>
            <person name="Long T.M."/>
            <person name="Aerts A.L."/>
            <person name="Barry K."/>
            <person name="Choi C."/>
            <person name="Clum A."/>
            <person name="Coughlan A.Y."/>
            <person name="Deshpande S."/>
            <person name="Douglass A.P."/>
            <person name="Hanson S.J."/>
            <person name="Klenk H.-P."/>
            <person name="Labutti K."/>
            <person name="Lapidus A."/>
            <person name="Lindquist E."/>
            <person name="Lipzen A."/>
            <person name="Meier-Kolthoff J.P."/>
            <person name="Ohm R.A."/>
            <person name="Otillar R.P."/>
            <person name="Pangilinan J."/>
            <person name="Peng Y."/>
            <person name="Rokas A."/>
            <person name="Rosa C.A."/>
            <person name="Scheuner C."/>
            <person name="Sibirny A.A."/>
            <person name="Slot J.C."/>
            <person name="Stielow J.B."/>
            <person name="Sun H."/>
            <person name="Kurtzman C.P."/>
            <person name="Blackwell M."/>
            <person name="Grigoriev I.V."/>
            <person name="Jeffries T.W."/>
        </authorList>
    </citation>
    <scope>NUCLEOTIDE SEQUENCE [LARGE SCALE GENOMIC DNA]</scope>
    <source>
        <strain evidence="5">NRRL YB-2248</strain>
    </source>
</reference>
<evidence type="ECO:0000256" key="2">
    <source>
        <dbReference type="ARBA" id="ARBA00022980"/>
    </source>
</evidence>
<dbReference type="InterPro" id="IPR043141">
    <property type="entry name" value="Ribosomal_uL10-like_sf"/>
</dbReference>
<gene>
    <name evidence="4" type="ORF">CANARDRAFT_29407</name>
</gene>
<evidence type="ECO:0000256" key="1">
    <source>
        <dbReference type="ARBA" id="ARBA00008889"/>
    </source>
</evidence>
<dbReference type="InterPro" id="IPR001790">
    <property type="entry name" value="Ribosomal_uL10"/>
</dbReference>
<dbReference type="GO" id="GO:1990904">
    <property type="term" value="C:ribonucleoprotein complex"/>
    <property type="evidence" value="ECO:0007669"/>
    <property type="project" value="UniProtKB-KW"/>
</dbReference>
<organism evidence="4 5">
    <name type="scientific">[Candida] arabinofermentans NRRL YB-2248</name>
    <dbReference type="NCBI Taxonomy" id="983967"/>
    <lineage>
        <taxon>Eukaryota</taxon>
        <taxon>Fungi</taxon>
        <taxon>Dikarya</taxon>
        <taxon>Ascomycota</taxon>
        <taxon>Saccharomycotina</taxon>
        <taxon>Pichiomycetes</taxon>
        <taxon>Pichiales</taxon>
        <taxon>Pichiaceae</taxon>
        <taxon>Ogataea</taxon>
        <taxon>Ogataea/Candida clade</taxon>
    </lineage>
</organism>
<evidence type="ECO:0000313" key="5">
    <source>
        <dbReference type="Proteomes" id="UP000094801"/>
    </source>
</evidence>
<dbReference type="GO" id="GO:0005840">
    <property type="term" value="C:ribosome"/>
    <property type="evidence" value="ECO:0007669"/>
    <property type="project" value="UniProtKB-KW"/>
</dbReference>
<evidence type="ECO:0008006" key="6">
    <source>
        <dbReference type="Google" id="ProtNLM"/>
    </source>
</evidence>
<dbReference type="Proteomes" id="UP000094801">
    <property type="component" value="Unassembled WGS sequence"/>
</dbReference>
<dbReference type="STRING" id="983967.A0A1E4SXM6"/>
<protein>
    <recommendedName>
        <fullName evidence="6">Ribosomal protein L10</fullName>
    </recommendedName>
</protein>
<keyword evidence="5" id="KW-1185">Reference proteome</keyword>